<evidence type="ECO:0000313" key="2">
    <source>
        <dbReference type="EMBL" id="RXK41158.1"/>
    </source>
</evidence>
<dbReference type="InParanoid" id="A0A4Q1BT52"/>
<proteinExistence type="predicted"/>
<keyword evidence="3" id="KW-1185">Reference proteome</keyword>
<dbReference type="Proteomes" id="UP000289152">
    <property type="component" value="Unassembled WGS sequence"/>
</dbReference>
<feature type="region of interest" description="Disordered" evidence="1">
    <location>
        <begin position="94"/>
        <end position="185"/>
    </location>
</feature>
<comment type="caution">
    <text evidence="2">The sequence shown here is derived from an EMBL/GenBank/DDBJ whole genome shotgun (WGS) entry which is preliminary data.</text>
</comment>
<dbReference type="EMBL" id="SDIL01000011">
    <property type="protein sequence ID" value="RXK41158.1"/>
    <property type="molecule type" value="Genomic_DNA"/>
</dbReference>
<gene>
    <name evidence="2" type="ORF">M231_01562</name>
</gene>
<dbReference type="OrthoDB" id="2574883at2759"/>
<name>A0A4Q1BT52_TREME</name>
<feature type="compositionally biased region" description="Acidic residues" evidence="1">
    <location>
        <begin position="114"/>
        <end position="128"/>
    </location>
</feature>
<accession>A0A4Q1BT52</accession>
<protein>
    <submittedName>
        <fullName evidence="2">Uncharacterized protein</fullName>
    </submittedName>
</protein>
<evidence type="ECO:0000313" key="3">
    <source>
        <dbReference type="Proteomes" id="UP000289152"/>
    </source>
</evidence>
<dbReference type="AlphaFoldDB" id="A0A4Q1BT52"/>
<evidence type="ECO:0000256" key="1">
    <source>
        <dbReference type="SAM" id="MobiDB-lite"/>
    </source>
</evidence>
<reference evidence="2 3" key="1">
    <citation type="submission" date="2016-06" db="EMBL/GenBank/DDBJ databases">
        <title>Evolution of pathogenesis and genome organization in the Tremellales.</title>
        <authorList>
            <person name="Cuomo C."/>
            <person name="Litvintseva A."/>
            <person name="Heitman J."/>
            <person name="Chen Y."/>
            <person name="Sun S."/>
            <person name="Springer D."/>
            <person name="Dromer F."/>
            <person name="Young S."/>
            <person name="Zeng Q."/>
            <person name="Chapman S."/>
            <person name="Gujja S."/>
            <person name="Saif S."/>
            <person name="Birren B."/>
        </authorList>
    </citation>
    <scope>NUCLEOTIDE SEQUENCE [LARGE SCALE GENOMIC DNA]</scope>
    <source>
        <strain evidence="2 3">ATCC 28783</strain>
    </source>
</reference>
<organism evidence="2 3">
    <name type="scientific">Tremella mesenterica</name>
    <name type="common">Jelly fungus</name>
    <dbReference type="NCBI Taxonomy" id="5217"/>
    <lineage>
        <taxon>Eukaryota</taxon>
        <taxon>Fungi</taxon>
        <taxon>Dikarya</taxon>
        <taxon>Basidiomycota</taxon>
        <taxon>Agaricomycotina</taxon>
        <taxon>Tremellomycetes</taxon>
        <taxon>Tremellales</taxon>
        <taxon>Tremellaceae</taxon>
        <taxon>Tremella</taxon>
    </lineage>
</organism>
<sequence>MWKKWEATEAPLRQGRGWYPALDRHFLELLVISEIACLAHPLHGLGPPGQAERIHRHASRVRRVACERIGAERLHAYCERVKEAFDAYMQGGWRAPDISNPPAKNGNGVPVEGEASDDFSDSDSDDDTGVGPNELDRLDESNEDEEERGRQLQRIGNGVRAASPTGVKREDVAMENDNQPDGPVNNEMQVEVKLDIEEKDQEQELDARMVGTLNLTGEVKPVEQKDINPPAAEMDLDFDTRAGMRDAIVVAALKKARMAENNVPVL</sequence>